<feature type="transmembrane region" description="Helical" evidence="7">
    <location>
        <begin position="107"/>
        <end position="126"/>
    </location>
</feature>
<keyword evidence="3 7" id="KW-0812">Transmembrane</keyword>
<evidence type="ECO:0000256" key="4">
    <source>
        <dbReference type="ARBA" id="ARBA00022989"/>
    </source>
</evidence>
<reference evidence="8 9" key="1">
    <citation type="submission" date="2019-11" db="EMBL/GenBank/DDBJ databases">
        <authorList>
            <person name="Li J."/>
        </authorList>
    </citation>
    <scope>NUCLEOTIDE SEQUENCE [LARGE SCALE GENOMIC DNA]</scope>
    <source>
        <strain evidence="8 9">J4</strain>
    </source>
</reference>
<feature type="transmembrane region" description="Helical" evidence="7">
    <location>
        <begin position="12"/>
        <end position="36"/>
    </location>
</feature>
<keyword evidence="9" id="KW-1185">Reference proteome</keyword>
<dbReference type="AlphaFoldDB" id="A0A6G1X422"/>
<evidence type="ECO:0000313" key="8">
    <source>
        <dbReference type="EMBL" id="MRG85578.1"/>
    </source>
</evidence>
<keyword evidence="6" id="KW-0479">Metal-binding</keyword>
<dbReference type="PANTHER" id="PTHR20855">
    <property type="entry name" value="ADIPOR/PROGESTIN RECEPTOR-RELATED"/>
    <property type="match status" value="1"/>
</dbReference>
<evidence type="ECO:0000256" key="7">
    <source>
        <dbReference type="SAM" id="Phobius"/>
    </source>
</evidence>
<dbReference type="Pfam" id="PF03006">
    <property type="entry name" value="HlyIII"/>
    <property type="match status" value="1"/>
</dbReference>
<feature type="transmembrane region" description="Helical" evidence="7">
    <location>
        <begin position="162"/>
        <end position="181"/>
    </location>
</feature>
<dbReference type="RefSeq" id="WP_323741851.1">
    <property type="nucleotide sequence ID" value="NZ_WJNH01000002.1"/>
</dbReference>
<gene>
    <name evidence="8" type="ORF">GH754_04435</name>
</gene>
<name>A0A6G1X422_9BACI</name>
<dbReference type="GO" id="GO:0046872">
    <property type="term" value="F:metal ion binding"/>
    <property type="evidence" value="ECO:0007669"/>
    <property type="project" value="UniProtKB-KW"/>
</dbReference>
<dbReference type="GO" id="GO:0012505">
    <property type="term" value="C:endomembrane system"/>
    <property type="evidence" value="ECO:0007669"/>
    <property type="project" value="UniProtKB-SubCell"/>
</dbReference>
<dbReference type="InterPro" id="IPR005744">
    <property type="entry name" value="Hy-lIII"/>
</dbReference>
<dbReference type="GO" id="GO:0016020">
    <property type="term" value="C:membrane"/>
    <property type="evidence" value="ECO:0007669"/>
    <property type="project" value="InterPro"/>
</dbReference>
<comment type="similarity">
    <text evidence="2">Belongs to the UPF0073 (Hly-III) family.</text>
</comment>
<keyword evidence="6" id="KW-0862">Zinc</keyword>
<feature type="transmembrane region" description="Helical" evidence="7">
    <location>
        <begin position="77"/>
        <end position="101"/>
    </location>
</feature>
<comment type="subcellular location">
    <subcellularLocation>
        <location evidence="1">Endomembrane system</location>
        <topology evidence="1">Multi-pass membrane protein</topology>
    </subcellularLocation>
</comment>
<protein>
    <submittedName>
        <fullName evidence="8">Hemolysin III family protein</fullName>
    </submittedName>
</protein>
<dbReference type="NCBIfam" id="TIGR01065">
    <property type="entry name" value="hlyIII"/>
    <property type="match status" value="1"/>
</dbReference>
<evidence type="ECO:0000256" key="6">
    <source>
        <dbReference type="PIRSR" id="PIRSR604254-1"/>
    </source>
</evidence>
<evidence type="ECO:0000313" key="9">
    <source>
        <dbReference type="Proteomes" id="UP000480185"/>
    </source>
</evidence>
<organism evidence="8 9">
    <name type="scientific">Salinibacillus xinjiangensis</name>
    <dbReference type="NCBI Taxonomy" id="1229268"/>
    <lineage>
        <taxon>Bacteria</taxon>
        <taxon>Bacillati</taxon>
        <taxon>Bacillota</taxon>
        <taxon>Bacilli</taxon>
        <taxon>Bacillales</taxon>
        <taxon>Bacillaceae</taxon>
        <taxon>Salinibacillus</taxon>
    </lineage>
</organism>
<dbReference type="GO" id="GO:0140911">
    <property type="term" value="F:pore-forming activity"/>
    <property type="evidence" value="ECO:0007669"/>
    <property type="project" value="InterPro"/>
</dbReference>
<feature type="binding site" evidence="6">
    <location>
        <position position="66"/>
    </location>
    <ligand>
        <name>Zn(2+)</name>
        <dbReference type="ChEBI" id="CHEBI:29105"/>
    </ligand>
</feature>
<keyword evidence="5 7" id="KW-0472">Membrane</keyword>
<feature type="transmembrane region" description="Helical" evidence="7">
    <location>
        <begin position="193"/>
        <end position="211"/>
    </location>
</feature>
<keyword evidence="4 7" id="KW-1133">Transmembrane helix</keyword>
<feature type="transmembrane region" description="Helical" evidence="7">
    <location>
        <begin position="131"/>
        <end position="150"/>
    </location>
</feature>
<evidence type="ECO:0000256" key="2">
    <source>
        <dbReference type="ARBA" id="ARBA00008488"/>
    </source>
</evidence>
<evidence type="ECO:0000256" key="5">
    <source>
        <dbReference type="ARBA" id="ARBA00023136"/>
    </source>
</evidence>
<evidence type="ECO:0000256" key="3">
    <source>
        <dbReference type="ARBA" id="ARBA00022692"/>
    </source>
</evidence>
<dbReference type="Proteomes" id="UP000480185">
    <property type="component" value="Unassembled WGS sequence"/>
</dbReference>
<feature type="binding site" evidence="6">
    <location>
        <position position="192"/>
    </location>
    <ligand>
        <name>Zn(2+)</name>
        <dbReference type="ChEBI" id="CHEBI:29105"/>
    </ligand>
</feature>
<accession>A0A6G1X422</accession>
<dbReference type="EMBL" id="WJNH01000002">
    <property type="protein sequence ID" value="MRG85578.1"/>
    <property type="molecule type" value="Genomic_DNA"/>
</dbReference>
<sequence>MMNVYTYSRKEEIANALTHGVGALLSIVALATLITYASGGSVWQIISVIIYGITMFMMYISSTIVHVLNEGKLKDFFLILDHSSIFLFIAGTYTPITLLLLKGTLGWTLFLTVWSVALFGVLFKIIFVRKFMFMTTLLYMLLGWFIVIAWEPLSSKLAFNGILLLVLGGLCYSVGTIFYLWRGFPYHHAIWHILVVFGSAFHFFTILKYVLA</sequence>
<dbReference type="PANTHER" id="PTHR20855:SF129">
    <property type="entry name" value="HEMOLYSIN-3 HOMOLOG"/>
    <property type="match status" value="1"/>
</dbReference>
<comment type="caution">
    <text evidence="8">The sequence shown here is derived from an EMBL/GenBank/DDBJ whole genome shotgun (WGS) entry which is preliminary data.</text>
</comment>
<proteinExistence type="inferred from homology"/>
<feature type="binding site" evidence="6">
    <location>
        <position position="188"/>
    </location>
    <ligand>
        <name>Zn(2+)</name>
        <dbReference type="ChEBI" id="CHEBI:29105"/>
    </ligand>
</feature>
<feature type="transmembrane region" description="Helical" evidence="7">
    <location>
        <begin position="42"/>
        <end position="65"/>
    </location>
</feature>
<dbReference type="InterPro" id="IPR004254">
    <property type="entry name" value="AdipoR/HlyIII-related"/>
</dbReference>
<evidence type="ECO:0000256" key="1">
    <source>
        <dbReference type="ARBA" id="ARBA00004127"/>
    </source>
</evidence>